<evidence type="ECO:0000313" key="7">
    <source>
        <dbReference type="Proteomes" id="UP000766570"/>
    </source>
</evidence>
<evidence type="ECO:0000313" key="6">
    <source>
        <dbReference type="EMBL" id="MBP2375812.1"/>
    </source>
</evidence>
<keyword evidence="1" id="KW-0805">Transcription regulation</keyword>
<keyword evidence="7" id="KW-1185">Reference proteome</keyword>
<feature type="domain" description="HTH tetR-type" evidence="5">
    <location>
        <begin position="17"/>
        <end position="77"/>
    </location>
</feature>
<evidence type="ECO:0000256" key="1">
    <source>
        <dbReference type="ARBA" id="ARBA00023015"/>
    </source>
</evidence>
<sequence>MKTEPLDHRTLPRRRGQELDEAILAAALAELSEHGYPALTMEAVAKRAGAGKASLYRRWETRAALVMDAVYTLAPSPQDLPDTGALRGDLFAALRLGAAALRGPAGEAMRGMLAEALPDAERSKALRARSQGRNRQLMAEVLRRASARGQVPDGAVTPARLEVGAALLRNHFLFRGEPLDDGTLVGFVDEVLLPLFGTLPNQPG</sequence>
<reference evidence="6 7" key="1">
    <citation type="submission" date="2021-03" db="EMBL/GenBank/DDBJ databases">
        <title>Sequencing the genomes of 1000 actinobacteria strains.</title>
        <authorList>
            <person name="Klenk H.-P."/>
        </authorList>
    </citation>
    <scope>NUCLEOTIDE SEQUENCE [LARGE SCALE GENOMIC DNA]</scope>
    <source>
        <strain evidence="6 7">DSM 15454</strain>
    </source>
</reference>
<dbReference type="SUPFAM" id="SSF48498">
    <property type="entry name" value="Tetracyclin repressor-like, C-terminal domain"/>
    <property type="match status" value="1"/>
</dbReference>
<dbReference type="Gene3D" id="1.10.357.10">
    <property type="entry name" value="Tetracycline Repressor, domain 2"/>
    <property type="match status" value="1"/>
</dbReference>
<accession>A0ABS4WHX8</accession>
<dbReference type="InterPro" id="IPR009057">
    <property type="entry name" value="Homeodomain-like_sf"/>
</dbReference>
<evidence type="ECO:0000256" key="3">
    <source>
        <dbReference type="ARBA" id="ARBA00023163"/>
    </source>
</evidence>
<dbReference type="RefSeq" id="WP_209909985.1">
    <property type="nucleotide sequence ID" value="NZ_BAAAMI010000016.1"/>
</dbReference>
<dbReference type="InterPro" id="IPR036271">
    <property type="entry name" value="Tet_transcr_reg_TetR-rel_C_sf"/>
</dbReference>
<name>A0ABS4WHX8_9MICC</name>
<dbReference type="Pfam" id="PF16859">
    <property type="entry name" value="TetR_C_11"/>
    <property type="match status" value="1"/>
</dbReference>
<dbReference type="PROSITE" id="PS50977">
    <property type="entry name" value="HTH_TETR_2"/>
    <property type="match status" value="1"/>
</dbReference>
<dbReference type="PANTHER" id="PTHR30055">
    <property type="entry name" value="HTH-TYPE TRANSCRIPTIONAL REGULATOR RUTR"/>
    <property type="match status" value="1"/>
</dbReference>
<dbReference type="InterPro" id="IPR001647">
    <property type="entry name" value="HTH_TetR"/>
</dbReference>
<dbReference type="PANTHER" id="PTHR30055:SF148">
    <property type="entry name" value="TETR-FAMILY TRANSCRIPTIONAL REGULATOR"/>
    <property type="match status" value="1"/>
</dbReference>
<dbReference type="Proteomes" id="UP000766570">
    <property type="component" value="Unassembled WGS sequence"/>
</dbReference>
<organism evidence="6 7">
    <name type="scientific">Paeniglutamicibacter psychrophenolicus</name>
    <dbReference type="NCBI Taxonomy" id="257454"/>
    <lineage>
        <taxon>Bacteria</taxon>
        <taxon>Bacillati</taxon>
        <taxon>Actinomycetota</taxon>
        <taxon>Actinomycetes</taxon>
        <taxon>Micrococcales</taxon>
        <taxon>Micrococcaceae</taxon>
        <taxon>Paeniglutamicibacter</taxon>
    </lineage>
</organism>
<keyword evidence="2 4" id="KW-0238">DNA-binding</keyword>
<dbReference type="EMBL" id="JAGIOE010000001">
    <property type="protein sequence ID" value="MBP2375812.1"/>
    <property type="molecule type" value="Genomic_DNA"/>
</dbReference>
<protein>
    <submittedName>
        <fullName evidence="6">AcrR family transcriptional regulator</fullName>
    </submittedName>
</protein>
<proteinExistence type="predicted"/>
<gene>
    <name evidence="6" type="ORF">JOF46_003724</name>
</gene>
<evidence type="ECO:0000259" key="5">
    <source>
        <dbReference type="PROSITE" id="PS50977"/>
    </source>
</evidence>
<dbReference type="Gene3D" id="1.10.10.60">
    <property type="entry name" value="Homeodomain-like"/>
    <property type="match status" value="1"/>
</dbReference>
<keyword evidence="3" id="KW-0804">Transcription</keyword>
<evidence type="ECO:0000256" key="4">
    <source>
        <dbReference type="PROSITE-ProRule" id="PRU00335"/>
    </source>
</evidence>
<dbReference type="InterPro" id="IPR011075">
    <property type="entry name" value="TetR_C"/>
</dbReference>
<feature type="DNA-binding region" description="H-T-H motif" evidence="4">
    <location>
        <begin position="40"/>
        <end position="59"/>
    </location>
</feature>
<dbReference type="Pfam" id="PF00440">
    <property type="entry name" value="TetR_N"/>
    <property type="match status" value="1"/>
</dbReference>
<dbReference type="InterPro" id="IPR050109">
    <property type="entry name" value="HTH-type_TetR-like_transc_reg"/>
</dbReference>
<dbReference type="PRINTS" id="PR00455">
    <property type="entry name" value="HTHTETR"/>
</dbReference>
<evidence type="ECO:0000256" key="2">
    <source>
        <dbReference type="ARBA" id="ARBA00023125"/>
    </source>
</evidence>
<comment type="caution">
    <text evidence="6">The sequence shown here is derived from an EMBL/GenBank/DDBJ whole genome shotgun (WGS) entry which is preliminary data.</text>
</comment>
<dbReference type="SUPFAM" id="SSF46689">
    <property type="entry name" value="Homeodomain-like"/>
    <property type="match status" value="1"/>
</dbReference>